<dbReference type="InterPro" id="IPR029058">
    <property type="entry name" value="AB_hydrolase_fold"/>
</dbReference>
<organism evidence="2 3">
    <name type="scientific">Marinobacter similis</name>
    <dbReference type="NCBI Taxonomy" id="1420916"/>
    <lineage>
        <taxon>Bacteria</taxon>
        <taxon>Pseudomonadati</taxon>
        <taxon>Pseudomonadota</taxon>
        <taxon>Gammaproteobacteria</taxon>
        <taxon>Pseudomonadales</taxon>
        <taxon>Marinobacteraceae</taxon>
        <taxon>Marinobacter</taxon>
    </lineage>
</organism>
<evidence type="ECO:0000313" key="3">
    <source>
        <dbReference type="Proteomes" id="UP000061489"/>
    </source>
</evidence>
<dbReference type="EMBL" id="CP007151">
    <property type="protein sequence ID" value="AHI29934.1"/>
    <property type="molecule type" value="Genomic_DNA"/>
</dbReference>
<reference evidence="2 3" key="1">
    <citation type="journal article" date="2014" name="Genome Announc.">
        <title>Draft Genome Sequences of Marinobacter similis A3d10T and Marinobacter salarius R9SW1T.</title>
        <authorList>
            <person name="Ivanova E.P."/>
            <person name="Ng H.J."/>
            <person name="Webb H.K."/>
            <person name="Feng G."/>
            <person name="Oshima K."/>
            <person name="Hattori M."/>
            <person name="Ohkuma M."/>
            <person name="Sergeev A.F."/>
            <person name="Mikhailov V.V."/>
            <person name="Crawford R.J."/>
            <person name="Sawabe T."/>
        </authorList>
    </citation>
    <scope>NUCLEOTIDE SEQUENCE [LARGE SCALE GENOMIC DNA]</scope>
    <source>
        <strain evidence="2 3">A3d10</strain>
    </source>
</reference>
<dbReference type="KEGG" id="msx:AU14_01680"/>
<evidence type="ECO:0000256" key="1">
    <source>
        <dbReference type="SAM" id="MobiDB-lite"/>
    </source>
</evidence>
<dbReference type="OrthoDB" id="9814760at2"/>
<dbReference type="Gene3D" id="3.40.50.1820">
    <property type="entry name" value="alpha/beta hydrolase"/>
    <property type="match status" value="1"/>
</dbReference>
<dbReference type="SUPFAM" id="SSF53474">
    <property type="entry name" value="alpha/beta-Hydrolases"/>
    <property type="match status" value="1"/>
</dbReference>
<feature type="region of interest" description="Disordered" evidence="1">
    <location>
        <begin position="131"/>
        <end position="152"/>
    </location>
</feature>
<keyword evidence="3" id="KW-1185">Reference proteome</keyword>
<name>W5YM32_9GAMM</name>
<protein>
    <recommendedName>
        <fullName evidence="4">Alpha/beta hydrolase</fullName>
    </recommendedName>
</protein>
<dbReference type="STRING" id="1420916.AU14_01680"/>
<evidence type="ECO:0008006" key="4">
    <source>
        <dbReference type="Google" id="ProtNLM"/>
    </source>
</evidence>
<evidence type="ECO:0000313" key="2">
    <source>
        <dbReference type="EMBL" id="AHI29934.1"/>
    </source>
</evidence>
<sequence length="244" mass="25580">MKTSVISSAVLASLLTACGGGSSNSASNTAPREQINTEPKDVVEAVARGAERFDGAAPTVDDLGPYQIAGPIDYRYAPLEVTSRIDDDGRRTETFEVDVAGVIHFPALADGAVAPEAGFPVVLFQHGRHSTCSTTGNENGSESSGTDCQADGLEPIRSDKGYDYIAENMASHGYVVLSVDANDINAQDGGSSNDAGITARAELLLHHLDIVRDIASNPDSAFRFDQQGSDFSALFGVTDINRVG</sequence>
<dbReference type="HOGENOM" id="CLU_1136974_0_0_6"/>
<dbReference type="PROSITE" id="PS51257">
    <property type="entry name" value="PROKAR_LIPOPROTEIN"/>
    <property type="match status" value="1"/>
</dbReference>
<gene>
    <name evidence="2" type="ORF">AU14_01680</name>
</gene>
<dbReference type="AlphaFoldDB" id="W5YM32"/>
<feature type="compositionally biased region" description="Polar residues" evidence="1">
    <location>
        <begin position="131"/>
        <end position="147"/>
    </location>
</feature>
<proteinExistence type="predicted"/>
<dbReference type="RefSeq" id="WP_041338367.1">
    <property type="nucleotide sequence ID" value="NZ_CP007151.1"/>
</dbReference>
<accession>W5YM32</accession>
<dbReference type="Proteomes" id="UP000061489">
    <property type="component" value="Chromosome"/>
</dbReference>